<evidence type="ECO:0000313" key="1">
    <source>
        <dbReference type="EMBL" id="PRY89946.1"/>
    </source>
</evidence>
<accession>A0A2T0WTB6</accession>
<dbReference type="AlphaFoldDB" id="A0A2T0WTB6"/>
<dbReference type="InterPro" id="IPR036597">
    <property type="entry name" value="Fido-like_dom_sf"/>
</dbReference>
<keyword evidence="2" id="KW-1185">Reference proteome</keyword>
<protein>
    <submittedName>
        <fullName evidence="1">Uncharacterized protein</fullName>
    </submittedName>
</protein>
<dbReference type="Gene3D" id="1.10.3290.10">
    <property type="entry name" value="Fido-like domain"/>
    <property type="match status" value="1"/>
</dbReference>
<comment type="caution">
    <text evidence="1">The sequence shown here is derived from an EMBL/GenBank/DDBJ whole genome shotgun (WGS) entry which is preliminary data.</text>
</comment>
<reference evidence="1 2" key="1">
    <citation type="submission" date="2018-03" db="EMBL/GenBank/DDBJ databases">
        <title>Genomic Encyclopedia of Archaeal and Bacterial Type Strains, Phase II (KMG-II): from individual species to whole genera.</title>
        <authorList>
            <person name="Goeker M."/>
        </authorList>
    </citation>
    <scope>NUCLEOTIDE SEQUENCE [LARGE SCALE GENOMIC DNA]</scope>
    <source>
        <strain evidence="1 2">DSM 27929</strain>
    </source>
</reference>
<dbReference type="RefSeq" id="WP_211300153.1">
    <property type="nucleotide sequence ID" value="NZ_PVTR01000002.1"/>
</dbReference>
<evidence type="ECO:0000313" key="2">
    <source>
        <dbReference type="Proteomes" id="UP000238157"/>
    </source>
</evidence>
<organism evidence="1 2">
    <name type="scientific">Mongoliibacter ruber</name>
    <dbReference type="NCBI Taxonomy" id="1750599"/>
    <lineage>
        <taxon>Bacteria</taxon>
        <taxon>Pseudomonadati</taxon>
        <taxon>Bacteroidota</taxon>
        <taxon>Cytophagia</taxon>
        <taxon>Cytophagales</taxon>
        <taxon>Cyclobacteriaceae</taxon>
        <taxon>Mongoliibacter</taxon>
    </lineage>
</organism>
<dbReference type="Proteomes" id="UP000238157">
    <property type="component" value="Unassembled WGS sequence"/>
</dbReference>
<sequence length="95" mass="11146">MAKVDIFTEEEVKKLKQLQEKFRHNISQMSPDVYHKEMERLAIDLSWKSSQIEGNTYSLLETERLLKDKETAAGKPKDDATMLLNHKEALNWILK</sequence>
<proteinExistence type="predicted"/>
<name>A0A2T0WTB6_9BACT</name>
<gene>
    <name evidence="1" type="ORF">CLW00_102424</name>
</gene>
<dbReference type="EMBL" id="PVTR01000002">
    <property type="protein sequence ID" value="PRY89946.1"/>
    <property type="molecule type" value="Genomic_DNA"/>
</dbReference>